<organism evidence="2 3">
    <name type="scientific">Aspergillus taichungensis</name>
    <dbReference type="NCBI Taxonomy" id="482145"/>
    <lineage>
        <taxon>Eukaryota</taxon>
        <taxon>Fungi</taxon>
        <taxon>Dikarya</taxon>
        <taxon>Ascomycota</taxon>
        <taxon>Pezizomycotina</taxon>
        <taxon>Eurotiomycetes</taxon>
        <taxon>Eurotiomycetidae</taxon>
        <taxon>Eurotiales</taxon>
        <taxon>Aspergillaceae</taxon>
        <taxon>Aspergillus</taxon>
        <taxon>Aspergillus subgen. Circumdati</taxon>
    </lineage>
</organism>
<dbReference type="EMBL" id="KZ559687">
    <property type="protein sequence ID" value="PLN74721.1"/>
    <property type="molecule type" value="Genomic_DNA"/>
</dbReference>
<dbReference type="InterPro" id="IPR036020">
    <property type="entry name" value="WW_dom_sf"/>
</dbReference>
<keyword evidence="3" id="KW-1185">Reference proteome</keyword>
<gene>
    <name evidence="2" type="ORF">BDW42DRAFT_54402</name>
</gene>
<dbReference type="PROSITE" id="PS50020">
    <property type="entry name" value="WW_DOMAIN_2"/>
    <property type="match status" value="1"/>
</dbReference>
<dbReference type="SUPFAM" id="SSF51045">
    <property type="entry name" value="WW domain"/>
    <property type="match status" value="1"/>
</dbReference>
<sequence>MRIPSNWIALLNLSGSWYYTEPENFASQWTRPIACPPPSGGKINSVMHSVLERTQGTNFFWSYSSFFLSALFDFGAFDFPFSRWRRCTRRMRALSGLPAVHQTGRLDPAVVASSRLIGHHHWEAKGAQFKLTFTEKMFHSPRLKSGSHAPLVSKEPIDQPAFLNTCYFASKIAPVHRYHHSSRFRSRSAGGPYSSPQG</sequence>
<dbReference type="Proteomes" id="UP000235023">
    <property type="component" value="Unassembled WGS sequence"/>
</dbReference>
<evidence type="ECO:0000313" key="2">
    <source>
        <dbReference type="EMBL" id="PLN74721.1"/>
    </source>
</evidence>
<reference evidence="3" key="1">
    <citation type="submission" date="2017-12" db="EMBL/GenBank/DDBJ databases">
        <authorList>
            <consortium name="DOE Joint Genome Institute"/>
            <person name="Mondo S.J."/>
            <person name="Kjaerbolling I."/>
            <person name="Vesth T.C."/>
            <person name="Frisvad J.C."/>
            <person name="Nybo J.L."/>
            <person name="Theobald S."/>
            <person name="Kuo A."/>
            <person name="Bowyer P."/>
            <person name="Matsuda Y."/>
            <person name="Lyhne E.K."/>
            <person name="Kogle M.E."/>
            <person name="Clum A."/>
            <person name="Lipzen A."/>
            <person name="Salamov A."/>
            <person name="Ngan C.Y."/>
            <person name="Daum C."/>
            <person name="Chiniquy J."/>
            <person name="Barry K."/>
            <person name="LaButti K."/>
            <person name="Haridas S."/>
            <person name="Simmons B.A."/>
            <person name="Magnuson J.K."/>
            <person name="Mortensen U.H."/>
            <person name="Larsen T.O."/>
            <person name="Grigoriev I.V."/>
            <person name="Baker S.E."/>
            <person name="Andersen M.R."/>
            <person name="Nordberg H.P."/>
            <person name="Cantor M.N."/>
            <person name="Hua S.X."/>
        </authorList>
    </citation>
    <scope>NUCLEOTIDE SEQUENCE [LARGE SCALE GENOMIC DNA]</scope>
    <source>
        <strain evidence="3">IBT 19404</strain>
    </source>
</reference>
<evidence type="ECO:0000313" key="3">
    <source>
        <dbReference type="Proteomes" id="UP000235023"/>
    </source>
</evidence>
<dbReference type="InterPro" id="IPR001202">
    <property type="entry name" value="WW_dom"/>
</dbReference>
<protein>
    <recommendedName>
        <fullName evidence="1">WW domain-containing protein</fullName>
    </recommendedName>
</protein>
<name>A0A2J5HD82_9EURO</name>
<accession>A0A2J5HD82</accession>
<dbReference type="PROSITE" id="PS01159">
    <property type="entry name" value="WW_DOMAIN_1"/>
    <property type="match status" value="1"/>
</dbReference>
<feature type="domain" description="WW" evidence="1">
    <location>
        <begin position="1"/>
        <end position="34"/>
    </location>
</feature>
<evidence type="ECO:0000259" key="1">
    <source>
        <dbReference type="PROSITE" id="PS50020"/>
    </source>
</evidence>
<proteinExistence type="predicted"/>
<dbReference type="AlphaFoldDB" id="A0A2J5HD82"/>